<keyword evidence="2" id="KW-0732">Signal</keyword>
<evidence type="ECO:0000313" key="4">
    <source>
        <dbReference type="Proteomes" id="UP000199101"/>
    </source>
</evidence>
<evidence type="ECO:0000313" key="3">
    <source>
        <dbReference type="EMBL" id="SCB10441.1"/>
    </source>
</evidence>
<protein>
    <submittedName>
        <fullName evidence="3">Uncharacterized protein</fullName>
    </submittedName>
</protein>
<dbReference type="Proteomes" id="UP000199101">
    <property type="component" value="Unassembled WGS sequence"/>
</dbReference>
<organism evidence="3 4">
    <name type="scientific">Rhizobium multihospitium</name>
    <dbReference type="NCBI Taxonomy" id="410764"/>
    <lineage>
        <taxon>Bacteria</taxon>
        <taxon>Pseudomonadati</taxon>
        <taxon>Pseudomonadota</taxon>
        <taxon>Alphaproteobacteria</taxon>
        <taxon>Hyphomicrobiales</taxon>
        <taxon>Rhizobiaceae</taxon>
        <taxon>Rhizobium/Agrobacterium group</taxon>
        <taxon>Rhizobium</taxon>
    </lineage>
</organism>
<gene>
    <name evidence="3" type="ORF">GA0061103_1504</name>
</gene>
<feature type="region of interest" description="Disordered" evidence="1">
    <location>
        <begin position="78"/>
        <end position="98"/>
    </location>
</feature>
<keyword evidence="4" id="KW-1185">Reference proteome</keyword>
<dbReference type="EMBL" id="FMAG01000001">
    <property type="protein sequence ID" value="SCB10441.1"/>
    <property type="molecule type" value="Genomic_DNA"/>
</dbReference>
<feature type="chain" id="PRO_5008682810" evidence="2">
    <location>
        <begin position="23"/>
        <end position="98"/>
    </location>
</feature>
<dbReference type="RefSeq" id="WP_141694411.1">
    <property type="nucleotide sequence ID" value="NZ_FMAG01000001.1"/>
</dbReference>
<evidence type="ECO:0000256" key="2">
    <source>
        <dbReference type="SAM" id="SignalP"/>
    </source>
</evidence>
<dbReference type="OrthoDB" id="8380842at2"/>
<feature type="signal peptide" evidence="2">
    <location>
        <begin position="1"/>
        <end position="22"/>
    </location>
</feature>
<proteinExistence type="predicted"/>
<dbReference type="AlphaFoldDB" id="A0A1C3U4K2"/>
<accession>A0A1C3U4K2</accession>
<sequence length="98" mass="10955">MRKIIIACAAAITIGASLPVAAAAEEVIVDGPSYDQGYRHHRHHHPYVALSVRGIAVGSVRDRDRYDRYSDRGRCTTRSVTRTDENGDQVTKTMRRCE</sequence>
<evidence type="ECO:0000256" key="1">
    <source>
        <dbReference type="SAM" id="MobiDB-lite"/>
    </source>
</evidence>
<name>A0A1C3U4K2_9HYPH</name>
<reference evidence="4" key="1">
    <citation type="submission" date="2016-08" db="EMBL/GenBank/DDBJ databases">
        <authorList>
            <person name="Varghese N."/>
            <person name="Submissions Spin"/>
        </authorList>
    </citation>
    <scope>NUCLEOTIDE SEQUENCE [LARGE SCALE GENOMIC DNA]</scope>
    <source>
        <strain evidence="4">HAMBI 2975</strain>
    </source>
</reference>